<evidence type="ECO:0000259" key="2">
    <source>
        <dbReference type="SMART" id="SM00867"/>
    </source>
</evidence>
<evidence type="ECO:0000313" key="4">
    <source>
        <dbReference type="Proteomes" id="UP000033121"/>
    </source>
</evidence>
<name>A0A0E9N3N9_9BACT</name>
<dbReference type="EMBL" id="BBWV01000003">
    <property type="protein sequence ID" value="GAO44393.1"/>
    <property type="molecule type" value="Genomic_DNA"/>
</dbReference>
<reference evidence="3 4" key="1">
    <citation type="submission" date="2015-04" db="EMBL/GenBank/DDBJ databases">
        <title>Whole genome shotgun sequence of Flavihumibacter petaseus NBRC 106054.</title>
        <authorList>
            <person name="Miyazawa S."/>
            <person name="Hosoyama A."/>
            <person name="Hashimoto M."/>
            <person name="Noguchi M."/>
            <person name="Tsuchikane K."/>
            <person name="Ohji S."/>
            <person name="Yamazoe A."/>
            <person name="Ichikawa N."/>
            <person name="Kimura A."/>
            <person name="Fujita N."/>
        </authorList>
    </citation>
    <scope>NUCLEOTIDE SEQUENCE [LARGE SCALE GENOMIC DNA]</scope>
    <source>
        <strain evidence="3 4">NBRC 106054</strain>
    </source>
</reference>
<evidence type="ECO:0000256" key="1">
    <source>
        <dbReference type="SAM" id="SignalP"/>
    </source>
</evidence>
<dbReference type="Pfam" id="PF04264">
    <property type="entry name" value="YceI"/>
    <property type="match status" value="1"/>
</dbReference>
<sequence length="181" mass="19524">MIRRLISGIFGLFVLASAAAQQKTLHPVEENSSVSFSIKNFGFAVNGNFHGLDGEMQFDPARPTAAKFDVSISAASINTGNNTRDKHLRSDDYLDVSKFPRVSITSETVKAGKNPDTYILVAKLQLHGQSGTIEIPFTVKPSGGGWLFEGSFTVNRIDYKVGGNSLSMADNATVNLKILGK</sequence>
<dbReference type="SUPFAM" id="SSF101874">
    <property type="entry name" value="YceI-like"/>
    <property type="match status" value="1"/>
</dbReference>
<comment type="caution">
    <text evidence="3">The sequence shown here is derived from an EMBL/GenBank/DDBJ whole genome shotgun (WGS) entry which is preliminary data.</text>
</comment>
<dbReference type="Proteomes" id="UP000033121">
    <property type="component" value="Unassembled WGS sequence"/>
</dbReference>
<feature type="domain" description="Lipid/polyisoprenoid-binding YceI-like" evidence="2">
    <location>
        <begin position="24"/>
        <end position="181"/>
    </location>
</feature>
<protein>
    <submittedName>
        <fullName evidence="3">YceI family protein</fullName>
    </submittedName>
</protein>
<feature type="signal peptide" evidence="1">
    <location>
        <begin position="1"/>
        <end position="20"/>
    </location>
</feature>
<dbReference type="InterPro" id="IPR007372">
    <property type="entry name" value="Lipid/polyisoprenoid-bd_YceI"/>
</dbReference>
<proteinExistence type="predicted"/>
<accession>A0A0E9N3N9</accession>
<keyword evidence="1" id="KW-0732">Signal</keyword>
<dbReference type="STRING" id="1220578.FPE01S_03_04310"/>
<dbReference type="InterPro" id="IPR036761">
    <property type="entry name" value="TTHA0802/YceI-like_sf"/>
</dbReference>
<gene>
    <name evidence="3" type="ORF">FPE01S_03_04310</name>
</gene>
<dbReference type="Gene3D" id="2.40.128.110">
    <property type="entry name" value="Lipid/polyisoprenoid-binding, YceI-like"/>
    <property type="match status" value="1"/>
</dbReference>
<dbReference type="OrthoDB" id="9811006at2"/>
<organism evidence="3 4">
    <name type="scientific">Flavihumibacter petaseus NBRC 106054</name>
    <dbReference type="NCBI Taxonomy" id="1220578"/>
    <lineage>
        <taxon>Bacteria</taxon>
        <taxon>Pseudomonadati</taxon>
        <taxon>Bacteroidota</taxon>
        <taxon>Chitinophagia</taxon>
        <taxon>Chitinophagales</taxon>
        <taxon>Chitinophagaceae</taxon>
        <taxon>Flavihumibacter</taxon>
    </lineage>
</organism>
<dbReference type="RefSeq" id="WP_046370329.1">
    <property type="nucleotide sequence ID" value="NZ_BBWV01000003.1"/>
</dbReference>
<dbReference type="AlphaFoldDB" id="A0A0E9N3N9"/>
<dbReference type="SMART" id="SM00867">
    <property type="entry name" value="YceI"/>
    <property type="match status" value="1"/>
</dbReference>
<dbReference type="PANTHER" id="PTHR34406">
    <property type="entry name" value="PROTEIN YCEI"/>
    <property type="match status" value="1"/>
</dbReference>
<evidence type="ECO:0000313" key="3">
    <source>
        <dbReference type="EMBL" id="GAO44393.1"/>
    </source>
</evidence>
<dbReference type="PANTHER" id="PTHR34406:SF1">
    <property type="entry name" value="PROTEIN YCEI"/>
    <property type="match status" value="1"/>
</dbReference>
<feature type="chain" id="PRO_5002430178" evidence="1">
    <location>
        <begin position="21"/>
        <end position="181"/>
    </location>
</feature>
<keyword evidence="4" id="KW-1185">Reference proteome</keyword>